<name>B5YBP4_DICT6</name>
<dbReference type="AlphaFoldDB" id="B5YBP4"/>
<dbReference type="KEGG" id="dth:DICTH_1854"/>
<dbReference type="RefSeq" id="WP_012548145.1">
    <property type="nucleotide sequence ID" value="NC_011297.1"/>
</dbReference>
<gene>
    <name evidence="1" type="ordered locus">DICTH_1854</name>
</gene>
<evidence type="ECO:0000313" key="1">
    <source>
        <dbReference type="EMBL" id="ACI19513.1"/>
    </source>
</evidence>
<keyword evidence="2" id="KW-1185">Reference proteome</keyword>
<dbReference type="EMBL" id="CP001146">
    <property type="protein sequence ID" value="ACI19513.1"/>
    <property type="molecule type" value="Genomic_DNA"/>
</dbReference>
<dbReference type="Pfam" id="PF13729">
    <property type="entry name" value="TraF_2"/>
    <property type="match status" value="1"/>
</dbReference>
<dbReference type="HOGENOM" id="CLU_955564_0_0_0"/>
<dbReference type="PaxDb" id="309799-DICTH_1854"/>
<dbReference type="OrthoDB" id="9808507at2"/>
<dbReference type="Gene3D" id="2.40.160.60">
    <property type="entry name" value="Outer membrane protein transport protein (OMPP1/FadL/TodX)"/>
    <property type="match status" value="1"/>
</dbReference>
<evidence type="ECO:0008006" key="3">
    <source>
        <dbReference type="Google" id="ProtNLM"/>
    </source>
</evidence>
<accession>B5YBP4</accession>
<sequence>MRKLFVLTILLLGVLSIGYAQVFGSFTEGPTTGWSPKAIGMGGAFVAVEGDINGATYNPAFAARLPNSQLLISYQYIGLVPDSLGFGQVNMTGNLLSFAVPDNGLWASAIYYTRIAPQEDLGVSYSENVISYSAAKILFNNLALGVNIKRLWVSLPQPYVGDGIGLDLGLIFRLTHNFKIGVTVYNLYSNVYWYNGEEGYHESVSTTVKAGISYQTDRFTIAGDVDFPDLTYHVGGEYIINKNLAVRLGWNIDSPTFGIGFKKDNIALDYAMLYSLRLGGVYHRVGLNMSF</sequence>
<dbReference type="SUPFAM" id="SSF56935">
    <property type="entry name" value="Porins"/>
    <property type="match status" value="1"/>
</dbReference>
<organism evidence="1 2">
    <name type="scientific">Dictyoglomus thermophilum (strain ATCC 35947 / DSM 3960 / H-6-12)</name>
    <dbReference type="NCBI Taxonomy" id="309799"/>
    <lineage>
        <taxon>Bacteria</taxon>
        <taxon>Pseudomonadati</taxon>
        <taxon>Dictyoglomota</taxon>
        <taxon>Dictyoglomia</taxon>
        <taxon>Dictyoglomales</taxon>
        <taxon>Dictyoglomaceae</taxon>
        <taxon>Dictyoglomus</taxon>
    </lineage>
</organism>
<reference evidence="1 2" key="1">
    <citation type="journal article" date="2014" name="Genome Announc.">
        <title>Complete Genome Sequence of the Extreme Thermophile Dictyoglomus thermophilum H-6-12.</title>
        <authorList>
            <person name="Coil D.A."/>
            <person name="Badger J.H."/>
            <person name="Forberger H.C."/>
            <person name="Riggs F."/>
            <person name="Madupu R."/>
            <person name="Fedorova N."/>
            <person name="Ward N."/>
            <person name="Robb F.T."/>
            <person name="Eisen J.A."/>
        </authorList>
    </citation>
    <scope>NUCLEOTIDE SEQUENCE [LARGE SCALE GENOMIC DNA]</scope>
    <source>
        <strain evidence="2">ATCC 35947 / DSM 3960 / H-6-12</strain>
    </source>
</reference>
<dbReference type="Proteomes" id="UP000001733">
    <property type="component" value="Chromosome"/>
</dbReference>
<dbReference type="InterPro" id="IPR032811">
    <property type="entry name" value="Put_conjugal_transfer"/>
</dbReference>
<proteinExistence type="predicted"/>
<dbReference type="STRING" id="309799.DICTH_1854"/>
<protein>
    <recommendedName>
        <fullName evidence="3">PorV/PorQ family protein</fullName>
    </recommendedName>
</protein>
<evidence type="ECO:0000313" key="2">
    <source>
        <dbReference type="Proteomes" id="UP000001733"/>
    </source>
</evidence>